<sequence>MKLSEELPATGYAVIRCHDRAVVARFDSFPGVGQNPMPGNAESSLLMYFRDGVPLSGFWLRDDEFVTSLRCLDEGRKKAGLSAIDYRRTKL</sequence>
<protein>
    <submittedName>
        <fullName evidence="1">Uncharacterized protein</fullName>
    </submittedName>
</protein>
<evidence type="ECO:0000313" key="1">
    <source>
        <dbReference type="EMBL" id="OAT16739.1"/>
    </source>
</evidence>
<reference evidence="1 2" key="1">
    <citation type="submission" date="2016-04" db="EMBL/GenBank/DDBJ databases">
        <title>ATOL: Assembling a taxonomically balanced genome-scale reconstruction of the evolutionary history of the Enterobacteriaceae.</title>
        <authorList>
            <person name="Plunkett G.III."/>
            <person name="Neeno-Eckwall E.C."/>
            <person name="Glasner J.D."/>
            <person name="Perna N.T."/>
        </authorList>
    </citation>
    <scope>NUCLEOTIDE SEQUENCE [LARGE SCALE GENOMIC DNA]</scope>
    <source>
        <strain evidence="1 2">ATCC 51604</strain>
    </source>
</reference>
<organism evidence="1 2">
    <name type="scientific">Buttiauxella gaviniae ATCC 51604</name>
    <dbReference type="NCBI Taxonomy" id="1354253"/>
    <lineage>
        <taxon>Bacteria</taxon>
        <taxon>Pseudomonadati</taxon>
        <taxon>Pseudomonadota</taxon>
        <taxon>Gammaproteobacteria</taxon>
        <taxon>Enterobacterales</taxon>
        <taxon>Enterobacteriaceae</taxon>
        <taxon>Buttiauxella</taxon>
    </lineage>
</organism>
<name>A0A1B7HMF6_9ENTR</name>
<evidence type="ECO:0000313" key="2">
    <source>
        <dbReference type="Proteomes" id="UP000078504"/>
    </source>
</evidence>
<proteinExistence type="predicted"/>
<dbReference type="Proteomes" id="UP000078504">
    <property type="component" value="Unassembled WGS sequence"/>
</dbReference>
<comment type="caution">
    <text evidence="1">The sequence shown here is derived from an EMBL/GenBank/DDBJ whole genome shotgun (WGS) entry which is preliminary data.</text>
</comment>
<dbReference type="PATRIC" id="fig|1354253.4.peg.4653"/>
<dbReference type="EMBL" id="LXEP01000048">
    <property type="protein sequence ID" value="OAT16739.1"/>
    <property type="molecule type" value="Genomic_DNA"/>
</dbReference>
<accession>A0A1B7HMF6</accession>
<dbReference type="RefSeq" id="WP_064519099.1">
    <property type="nucleotide sequence ID" value="NZ_LXEP01000048.1"/>
</dbReference>
<gene>
    <name evidence="1" type="ORF">M977_04526</name>
</gene>
<dbReference type="AlphaFoldDB" id="A0A1B7HMF6"/>